<evidence type="ECO:0000313" key="10">
    <source>
        <dbReference type="Proteomes" id="UP000005439"/>
    </source>
</evidence>
<keyword evidence="4 5" id="KW-0067">ATP-binding</keyword>
<evidence type="ECO:0000256" key="4">
    <source>
        <dbReference type="ARBA" id="ARBA00022840"/>
    </source>
</evidence>
<evidence type="ECO:0000256" key="5">
    <source>
        <dbReference type="HAMAP-Rule" id="MF_00731"/>
    </source>
</evidence>
<keyword evidence="1 5" id="KW-0474">Menaquinone biosynthesis</keyword>
<feature type="transmembrane region" description="Helical" evidence="6">
    <location>
        <begin position="56"/>
        <end position="76"/>
    </location>
</feature>
<dbReference type="InterPro" id="IPR045851">
    <property type="entry name" value="AMP-bd_C_sf"/>
</dbReference>
<dbReference type="EC" id="6.2.1.26" evidence="5"/>
<dbReference type="NCBIfam" id="TIGR01923">
    <property type="entry name" value="menE"/>
    <property type="match status" value="1"/>
</dbReference>
<dbReference type="Pfam" id="PF00501">
    <property type="entry name" value="AMP-binding"/>
    <property type="match status" value="1"/>
</dbReference>
<dbReference type="GO" id="GO:0008756">
    <property type="term" value="F:o-succinylbenzoate-CoA ligase activity"/>
    <property type="evidence" value="ECO:0007669"/>
    <property type="project" value="UniProtKB-UniRule"/>
</dbReference>
<dbReference type="KEGG" id="sap:Sulac_1289"/>
<dbReference type="STRING" id="679936.Sulac_1289"/>
<dbReference type="GO" id="GO:0009234">
    <property type="term" value="P:menaquinone biosynthetic process"/>
    <property type="evidence" value="ECO:0007669"/>
    <property type="project" value="UniProtKB-UniRule"/>
</dbReference>
<evidence type="ECO:0000256" key="6">
    <source>
        <dbReference type="SAM" id="Phobius"/>
    </source>
</evidence>
<protein>
    <recommendedName>
        <fullName evidence="5">2-succinylbenzoate--CoA ligase</fullName>
        <ecNumber evidence="5">6.2.1.26</ecNumber>
    </recommendedName>
    <alternativeName>
        <fullName evidence="5">o-succinylbenzoyl-CoA synthetase</fullName>
        <shortName evidence="5">OSB-CoA synthetase</shortName>
    </alternativeName>
</protein>
<keyword evidence="3 5" id="KW-0547">Nucleotide-binding</keyword>
<dbReference type="GO" id="GO:0005524">
    <property type="term" value="F:ATP binding"/>
    <property type="evidence" value="ECO:0007669"/>
    <property type="project" value="UniProtKB-KW"/>
</dbReference>
<dbReference type="HAMAP" id="MF_00731">
    <property type="entry name" value="MenE"/>
    <property type="match status" value="1"/>
</dbReference>
<accession>G8TVU2</accession>
<dbReference type="UniPathway" id="UPA01057">
    <property type="reaction ID" value="UER00166"/>
</dbReference>
<dbReference type="InterPro" id="IPR020845">
    <property type="entry name" value="AMP-binding_CS"/>
</dbReference>
<evidence type="ECO:0000259" key="8">
    <source>
        <dbReference type="Pfam" id="PF13193"/>
    </source>
</evidence>
<keyword evidence="6" id="KW-1133">Transmembrane helix</keyword>
<dbReference type="SUPFAM" id="SSF56801">
    <property type="entry name" value="Acetyl-CoA synthetase-like"/>
    <property type="match status" value="1"/>
</dbReference>
<sequence>MHSDDWLSVQAEIHPRRLALAADGQHWTFEELDEAVDGLASHLAGLPVRSGDRVALWFWPGAPLVLLIYALTRLGAVMIPLNTRLTPAELAPILDNAEPAWILHQPGASLPATEASRQKSWADILAAPRRPFVRAPWDWEALNTIIYTSGTTGVPKGVMLALRQHWWSAMGFALQAGVSATDRWLHTMPLFHVGGLSILFRSVIQGSGVILLPRFDVSLVAESFRRDEITLVSLVPTMLQRLLAADVPPPKSLRLVLLGGAPAAPDLIERAWRQGYPVAPTYGLTETASQIAILDPVDGPAHRGTAGRATVPTQVEIRDGERTLPPDTAGEIYITGPTVALGYWRQPELTQATFRSGWLKTGDIGQLDTRHYLTVLDRRRDLIIRGGENIYPTEIEQILKTFPAIADAAVFGRPDPEWGQRVAAAIQAVGTVDLGELRHFLSSRLASYKMPTEYYFVDQIPRTASGKILRTQLIAQLAEHEGWDYR</sequence>
<gene>
    <name evidence="5" type="primary">menE</name>
    <name evidence="9" type="ordered locus">Sulac_1289</name>
</gene>
<keyword evidence="6" id="KW-0472">Membrane</keyword>
<dbReference type="EMBL" id="CP003179">
    <property type="protein sequence ID" value="AEW04786.1"/>
    <property type="molecule type" value="Genomic_DNA"/>
</dbReference>
<comment type="pathway">
    <text evidence="5">Quinol/quinone metabolism; 1,4-dihydroxy-2-naphthoate biosynthesis; 1,4-dihydroxy-2-naphthoate from chorismate: step 5/7.</text>
</comment>
<dbReference type="InterPro" id="IPR042099">
    <property type="entry name" value="ANL_N_sf"/>
</dbReference>
<reference evidence="9 10" key="2">
    <citation type="journal article" date="2012" name="Stand. Genomic Sci.">
        <title>Complete genome sequence of the moderately thermophilic mineral-sulfide-oxidizing firmicute Sulfobacillus acidophilus type strain (NAL(T)).</title>
        <authorList>
            <person name="Anderson I."/>
            <person name="Chertkov O."/>
            <person name="Chen A."/>
            <person name="Saunders E."/>
            <person name="Lapidus A."/>
            <person name="Nolan M."/>
            <person name="Lucas S."/>
            <person name="Hammon N."/>
            <person name="Deshpande S."/>
            <person name="Cheng J.F."/>
            <person name="Han C."/>
            <person name="Tapia R."/>
            <person name="Goodwin L.A."/>
            <person name="Pitluck S."/>
            <person name="Liolios K."/>
            <person name="Pagani I."/>
            <person name="Ivanova N."/>
            <person name="Mikhailova N."/>
            <person name="Pati A."/>
            <person name="Palaniappan K."/>
            <person name="Land M."/>
            <person name="Pan C."/>
            <person name="Rohde M."/>
            <person name="Pukall R."/>
            <person name="Goker M."/>
            <person name="Detter J.C."/>
            <person name="Woyke T."/>
            <person name="Bristow J."/>
            <person name="Eisen J.A."/>
            <person name="Markowitz V."/>
            <person name="Hugenholtz P."/>
            <person name="Kyrpides N.C."/>
            <person name="Klenk H.P."/>
            <person name="Mavromatis K."/>
        </authorList>
    </citation>
    <scope>NUCLEOTIDE SEQUENCE [LARGE SCALE GENOMIC DNA]</scope>
    <source>
        <strain evidence="10">ATCC 700253 / DSM 10332 / NAL</strain>
    </source>
</reference>
<dbReference type="HOGENOM" id="CLU_000022_59_0_9"/>
<comment type="catalytic activity">
    <reaction evidence="5">
        <text>2-succinylbenzoate + ATP + CoA = 2-succinylbenzoyl-CoA + AMP + diphosphate</text>
        <dbReference type="Rhea" id="RHEA:17009"/>
        <dbReference type="ChEBI" id="CHEBI:18325"/>
        <dbReference type="ChEBI" id="CHEBI:30616"/>
        <dbReference type="ChEBI" id="CHEBI:33019"/>
        <dbReference type="ChEBI" id="CHEBI:57287"/>
        <dbReference type="ChEBI" id="CHEBI:57364"/>
        <dbReference type="ChEBI" id="CHEBI:456215"/>
        <dbReference type="EC" id="6.2.1.26"/>
    </reaction>
</comment>
<dbReference type="Gene3D" id="3.40.50.12780">
    <property type="entry name" value="N-terminal domain of ligase-like"/>
    <property type="match status" value="1"/>
</dbReference>
<comment type="similarity">
    <text evidence="5">Belongs to the ATP-dependent AMP-binding enzyme family. MenE subfamily.</text>
</comment>
<dbReference type="InterPro" id="IPR025110">
    <property type="entry name" value="AMP-bd_C"/>
</dbReference>
<dbReference type="Gene3D" id="3.30.300.30">
    <property type="match status" value="1"/>
</dbReference>
<feature type="domain" description="AMP-dependent synthetase/ligase" evidence="7">
    <location>
        <begin position="9"/>
        <end position="344"/>
    </location>
</feature>
<evidence type="ECO:0000256" key="3">
    <source>
        <dbReference type="ARBA" id="ARBA00022741"/>
    </source>
</evidence>
<evidence type="ECO:0000256" key="1">
    <source>
        <dbReference type="ARBA" id="ARBA00022428"/>
    </source>
</evidence>
<dbReference type="PATRIC" id="fig|679936.5.peg.1352"/>
<dbReference type="Pfam" id="PF13193">
    <property type="entry name" value="AMP-binding_C"/>
    <property type="match status" value="1"/>
</dbReference>
<dbReference type="Proteomes" id="UP000005439">
    <property type="component" value="Chromosome"/>
</dbReference>
<evidence type="ECO:0000313" key="9">
    <source>
        <dbReference type="EMBL" id="AEW04786.1"/>
    </source>
</evidence>
<evidence type="ECO:0000256" key="2">
    <source>
        <dbReference type="ARBA" id="ARBA00022598"/>
    </source>
</evidence>
<comment type="function">
    <text evidence="5">Converts 2-succinylbenzoate (OSB) to 2-succinylbenzoyl-CoA (OSB-CoA).</text>
</comment>
<reference evidence="10" key="1">
    <citation type="submission" date="2011-12" db="EMBL/GenBank/DDBJ databases">
        <title>The complete genome of chromosome of Sulfobacillus acidophilus DSM 10332.</title>
        <authorList>
            <person name="Lucas S."/>
            <person name="Han J."/>
            <person name="Lapidus A."/>
            <person name="Bruce D."/>
            <person name="Goodwin L."/>
            <person name="Pitluck S."/>
            <person name="Peters L."/>
            <person name="Kyrpides N."/>
            <person name="Mavromatis K."/>
            <person name="Ivanova N."/>
            <person name="Mikhailova N."/>
            <person name="Chertkov O."/>
            <person name="Saunders E."/>
            <person name="Detter J.C."/>
            <person name="Tapia R."/>
            <person name="Han C."/>
            <person name="Land M."/>
            <person name="Hauser L."/>
            <person name="Markowitz V."/>
            <person name="Cheng J.-F."/>
            <person name="Hugenholtz P."/>
            <person name="Woyke T."/>
            <person name="Wu D."/>
            <person name="Pukall R."/>
            <person name="Gehrich-Schroeter G."/>
            <person name="Schneider S."/>
            <person name="Klenk H.-P."/>
            <person name="Eisen J.A."/>
        </authorList>
    </citation>
    <scope>NUCLEOTIDE SEQUENCE [LARGE SCALE GENOMIC DNA]</scope>
    <source>
        <strain evidence="10">ATCC 700253 / DSM 10332 / NAL</strain>
    </source>
</reference>
<dbReference type="InterPro" id="IPR050237">
    <property type="entry name" value="ATP-dep_AMP-bd_enzyme"/>
</dbReference>
<evidence type="ECO:0000259" key="7">
    <source>
        <dbReference type="Pfam" id="PF00501"/>
    </source>
</evidence>
<proteinExistence type="inferred from homology"/>
<dbReference type="InterPro" id="IPR000873">
    <property type="entry name" value="AMP-dep_synth/lig_dom"/>
</dbReference>
<keyword evidence="2 5" id="KW-0436">Ligase</keyword>
<keyword evidence="10" id="KW-1185">Reference proteome</keyword>
<dbReference type="PANTHER" id="PTHR43767:SF1">
    <property type="entry name" value="NONRIBOSOMAL PEPTIDE SYNTHASE PES1 (EUROFUNG)-RELATED"/>
    <property type="match status" value="1"/>
</dbReference>
<dbReference type="UniPathway" id="UPA00079"/>
<dbReference type="InterPro" id="IPR010192">
    <property type="entry name" value="MenE"/>
</dbReference>
<dbReference type="PROSITE" id="PS00455">
    <property type="entry name" value="AMP_BINDING"/>
    <property type="match status" value="1"/>
</dbReference>
<feature type="domain" description="AMP-binding enzyme C-terminal" evidence="8">
    <location>
        <begin position="394"/>
        <end position="467"/>
    </location>
</feature>
<dbReference type="PANTHER" id="PTHR43767">
    <property type="entry name" value="LONG-CHAIN-FATTY-ACID--COA LIGASE"/>
    <property type="match status" value="1"/>
</dbReference>
<comment type="pathway">
    <text evidence="5">Quinol/quinone metabolism; menaquinone biosynthesis.</text>
</comment>
<name>G8TVU2_SULAD</name>
<organism evidence="9 10">
    <name type="scientific">Sulfobacillus acidophilus (strain ATCC 700253 / DSM 10332 / NAL)</name>
    <dbReference type="NCBI Taxonomy" id="679936"/>
    <lineage>
        <taxon>Bacteria</taxon>
        <taxon>Bacillati</taxon>
        <taxon>Bacillota</taxon>
        <taxon>Clostridia</taxon>
        <taxon>Eubacteriales</taxon>
        <taxon>Clostridiales Family XVII. Incertae Sedis</taxon>
        <taxon>Sulfobacillus</taxon>
    </lineage>
</organism>
<dbReference type="AlphaFoldDB" id="G8TVU2"/>
<keyword evidence="6" id="KW-0812">Transmembrane</keyword>